<sequence>MQRVLIGLLLGAGITFGLFILMSILVSSGDGDFKKKEYPVVDYGSTEVEEDVKRKERRVPKKPPPPKEPPPPETQKVSKVTNPNVQQMNIQMSKLDVNVGNTGMFIGNMSAMMNQDGEAIPMVIIEPRYPRKAAMEGIEGFVRFKFTVKADGYAKDVEIVDANPRRVFDKNARRAIYKWRFKPRVVDGKAVEQPNMYYTLEFKLAQ</sequence>
<evidence type="ECO:0000256" key="9">
    <source>
        <dbReference type="ARBA" id="ARBA00023136"/>
    </source>
</evidence>
<organism evidence="13 14">
    <name type="scientific">Pleionea mediterranea</name>
    <dbReference type="NCBI Taxonomy" id="523701"/>
    <lineage>
        <taxon>Bacteria</taxon>
        <taxon>Pseudomonadati</taxon>
        <taxon>Pseudomonadota</taxon>
        <taxon>Gammaproteobacteria</taxon>
        <taxon>Oceanospirillales</taxon>
        <taxon>Pleioneaceae</taxon>
        <taxon>Pleionea</taxon>
    </lineage>
</organism>
<proteinExistence type="inferred from homology"/>
<feature type="compositionally biased region" description="Pro residues" evidence="11">
    <location>
        <begin position="62"/>
        <end position="73"/>
    </location>
</feature>
<dbReference type="PRINTS" id="PR01374">
    <property type="entry name" value="TONBPROTEIN"/>
</dbReference>
<evidence type="ECO:0000256" key="2">
    <source>
        <dbReference type="ARBA" id="ARBA00006555"/>
    </source>
</evidence>
<comment type="function">
    <text evidence="10">Interacts with outer membrane receptor proteins that carry out high-affinity binding and energy dependent uptake into the periplasmic space of specific substrates. It could act to transduce energy from the cytoplasmic membrane to specific energy-requiring processes in the outer membrane, resulting in the release into the periplasm of ligands bound by these outer membrane proteins.</text>
</comment>
<dbReference type="InterPro" id="IPR003538">
    <property type="entry name" value="TonB"/>
</dbReference>
<feature type="transmembrane region" description="Helical" evidence="10">
    <location>
        <begin position="6"/>
        <end position="26"/>
    </location>
</feature>
<keyword evidence="8 10" id="KW-1133">Transmembrane helix</keyword>
<accession>A0A316G0Q9</accession>
<evidence type="ECO:0000256" key="3">
    <source>
        <dbReference type="ARBA" id="ARBA00022448"/>
    </source>
</evidence>
<evidence type="ECO:0000256" key="10">
    <source>
        <dbReference type="RuleBase" id="RU362123"/>
    </source>
</evidence>
<dbReference type="EMBL" id="QGGU01000001">
    <property type="protein sequence ID" value="PWK54501.1"/>
    <property type="molecule type" value="Genomic_DNA"/>
</dbReference>
<gene>
    <name evidence="13" type="ORF">C8D97_101355</name>
</gene>
<dbReference type="GO" id="GO:0015031">
    <property type="term" value="P:protein transport"/>
    <property type="evidence" value="ECO:0007669"/>
    <property type="project" value="UniProtKB-UniRule"/>
</dbReference>
<evidence type="ECO:0000256" key="5">
    <source>
        <dbReference type="ARBA" id="ARBA00022519"/>
    </source>
</evidence>
<feature type="domain" description="TonB C-terminal" evidence="12">
    <location>
        <begin position="114"/>
        <end position="206"/>
    </location>
</feature>
<evidence type="ECO:0000313" key="13">
    <source>
        <dbReference type="EMBL" id="PWK54501.1"/>
    </source>
</evidence>
<dbReference type="RefSeq" id="WP_109761614.1">
    <property type="nucleotide sequence ID" value="NZ_QGGU01000001.1"/>
</dbReference>
<dbReference type="Gene3D" id="3.30.1150.10">
    <property type="match status" value="1"/>
</dbReference>
<dbReference type="PROSITE" id="PS52015">
    <property type="entry name" value="TONB_CTD"/>
    <property type="match status" value="1"/>
</dbReference>
<dbReference type="InterPro" id="IPR051045">
    <property type="entry name" value="TonB-dependent_transducer"/>
</dbReference>
<dbReference type="OrthoDB" id="1628901at2"/>
<keyword evidence="14" id="KW-1185">Reference proteome</keyword>
<dbReference type="PANTHER" id="PTHR33446">
    <property type="entry name" value="PROTEIN TONB-RELATED"/>
    <property type="match status" value="1"/>
</dbReference>
<evidence type="ECO:0000259" key="12">
    <source>
        <dbReference type="PROSITE" id="PS52015"/>
    </source>
</evidence>
<protein>
    <recommendedName>
        <fullName evidence="10">Protein TonB</fullName>
    </recommendedName>
</protein>
<feature type="region of interest" description="Disordered" evidence="11">
    <location>
        <begin position="46"/>
        <end position="79"/>
    </location>
</feature>
<dbReference type="Proteomes" id="UP000245790">
    <property type="component" value="Unassembled WGS sequence"/>
</dbReference>
<keyword evidence="10" id="KW-0735">Signal-anchor</keyword>
<keyword evidence="4 10" id="KW-1003">Cell membrane</keyword>
<dbReference type="GO" id="GO:0055085">
    <property type="term" value="P:transmembrane transport"/>
    <property type="evidence" value="ECO:0007669"/>
    <property type="project" value="InterPro"/>
</dbReference>
<keyword evidence="9 10" id="KW-0472">Membrane</keyword>
<keyword evidence="5 10" id="KW-0997">Cell inner membrane</keyword>
<evidence type="ECO:0000256" key="11">
    <source>
        <dbReference type="SAM" id="MobiDB-lite"/>
    </source>
</evidence>
<dbReference type="Pfam" id="PF03544">
    <property type="entry name" value="TonB_C"/>
    <property type="match status" value="1"/>
</dbReference>
<dbReference type="PANTHER" id="PTHR33446:SF14">
    <property type="entry name" value="PROTEIN TONB"/>
    <property type="match status" value="1"/>
</dbReference>
<keyword evidence="6 10" id="KW-0812">Transmembrane</keyword>
<comment type="caution">
    <text evidence="13">The sequence shown here is derived from an EMBL/GenBank/DDBJ whole genome shotgun (WGS) entry which is preliminary data.</text>
</comment>
<keyword evidence="7 10" id="KW-0653">Protein transport</keyword>
<name>A0A316G0Q9_9GAMM</name>
<dbReference type="GO" id="GO:0030288">
    <property type="term" value="C:outer membrane-bounded periplasmic space"/>
    <property type="evidence" value="ECO:0007669"/>
    <property type="project" value="InterPro"/>
</dbReference>
<evidence type="ECO:0000256" key="7">
    <source>
        <dbReference type="ARBA" id="ARBA00022927"/>
    </source>
</evidence>
<evidence type="ECO:0000256" key="4">
    <source>
        <dbReference type="ARBA" id="ARBA00022475"/>
    </source>
</evidence>
<dbReference type="AlphaFoldDB" id="A0A316G0Q9"/>
<reference evidence="13 14" key="1">
    <citation type="submission" date="2018-05" db="EMBL/GenBank/DDBJ databases">
        <title>Genomic Encyclopedia of Type Strains, Phase IV (KMG-IV): sequencing the most valuable type-strain genomes for metagenomic binning, comparative biology and taxonomic classification.</title>
        <authorList>
            <person name="Goeker M."/>
        </authorList>
    </citation>
    <scope>NUCLEOTIDE SEQUENCE [LARGE SCALE GENOMIC DNA]</scope>
    <source>
        <strain evidence="13 14">DSM 25350</strain>
    </source>
</reference>
<dbReference type="InterPro" id="IPR006260">
    <property type="entry name" value="TonB/TolA_C"/>
</dbReference>
<comment type="subcellular location">
    <subcellularLocation>
        <location evidence="1 10">Cell inner membrane</location>
        <topology evidence="1 10">Single-pass membrane protein</topology>
        <orientation evidence="1 10">Periplasmic side</orientation>
    </subcellularLocation>
</comment>
<evidence type="ECO:0000256" key="1">
    <source>
        <dbReference type="ARBA" id="ARBA00004383"/>
    </source>
</evidence>
<keyword evidence="3 10" id="KW-0813">Transport</keyword>
<evidence type="ECO:0000313" key="14">
    <source>
        <dbReference type="Proteomes" id="UP000245790"/>
    </source>
</evidence>
<dbReference type="InterPro" id="IPR037682">
    <property type="entry name" value="TonB_C"/>
</dbReference>
<dbReference type="NCBIfam" id="TIGR01352">
    <property type="entry name" value="tonB_Cterm"/>
    <property type="match status" value="1"/>
</dbReference>
<evidence type="ECO:0000256" key="8">
    <source>
        <dbReference type="ARBA" id="ARBA00022989"/>
    </source>
</evidence>
<dbReference type="GO" id="GO:0015891">
    <property type="term" value="P:siderophore transport"/>
    <property type="evidence" value="ECO:0007669"/>
    <property type="project" value="InterPro"/>
</dbReference>
<dbReference type="SUPFAM" id="SSF74653">
    <property type="entry name" value="TolA/TonB C-terminal domain"/>
    <property type="match status" value="1"/>
</dbReference>
<comment type="similarity">
    <text evidence="2 10">Belongs to the TonB family.</text>
</comment>
<evidence type="ECO:0000256" key="6">
    <source>
        <dbReference type="ARBA" id="ARBA00022692"/>
    </source>
</evidence>
<dbReference type="GO" id="GO:0005886">
    <property type="term" value="C:plasma membrane"/>
    <property type="evidence" value="ECO:0007669"/>
    <property type="project" value="UniProtKB-SubCell"/>
</dbReference>
<dbReference type="GO" id="GO:0031992">
    <property type="term" value="F:energy transducer activity"/>
    <property type="evidence" value="ECO:0007669"/>
    <property type="project" value="InterPro"/>
</dbReference>